<protein>
    <recommendedName>
        <fullName evidence="3">SCP2 domain-containing protein</fullName>
    </recommendedName>
</protein>
<sequence>MPVFQDAEHFYRVVGEFMKIPSRPRTIQELRQWWGHSPAYYENGDEVDQMNQIGEKIRKSRIAIEFEITQPNALICIDARQPKKGGNYTVYLGESIKSLDVSVKTTGDIAHQFWGGNVNVPLALMTGKIKVNGSKKKALQMLQSIMPAFALYPRYLELIGEQRLLSLLFSSRKR</sequence>
<accession>A0A023DDG0</accession>
<keyword evidence="2" id="KW-1185">Reference proteome</keyword>
<gene>
    <name evidence="1" type="ORF">GCA01S_011_00690</name>
</gene>
<dbReference type="GeneID" id="301193621"/>
<dbReference type="InterPro" id="IPR036527">
    <property type="entry name" value="SCP2_sterol-bd_dom_sf"/>
</dbReference>
<dbReference type="OrthoDB" id="2972023at2"/>
<dbReference type="EMBL" id="BAWO01000011">
    <property type="protein sequence ID" value="GAJ39016.1"/>
    <property type="molecule type" value="Genomic_DNA"/>
</dbReference>
<dbReference type="SUPFAM" id="SSF55718">
    <property type="entry name" value="SCP-like"/>
    <property type="match status" value="1"/>
</dbReference>
<dbReference type="Proteomes" id="UP000023561">
    <property type="component" value="Unassembled WGS sequence"/>
</dbReference>
<evidence type="ECO:0000313" key="1">
    <source>
        <dbReference type="EMBL" id="GAJ39016.1"/>
    </source>
</evidence>
<evidence type="ECO:0008006" key="3">
    <source>
        <dbReference type="Google" id="ProtNLM"/>
    </source>
</evidence>
<dbReference type="AlphaFoldDB" id="A0A023DDG0"/>
<comment type="caution">
    <text evidence="1">The sequence shown here is derived from an EMBL/GenBank/DDBJ whole genome shotgun (WGS) entry which is preliminary data.</text>
</comment>
<reference evidence="1 2" key="1">
    <citation type="submission" date="2014-04" db="EMBL/GenBank/DDBJ databases">
        <title>Whole genome shotgun sequence of Geobacillus caldoxylosilyticus NBRC 107762.</title>
        <authorList>
            <person name="Hosoyama A."/>
            <person name="Hosoyama Y."/>
            <person name="Katano-Makiyama Y."/>
            <person name="Tsuchikane K."/>
            <person name="Ohji S."/>
            <person name="Ichikawa N."/>
            <person name="Yamazoe A."/>
            <person name="Fujita N."/>
        </authorList>
    </citation>
    <scope>NUCLEOTIDE SEQUENCE [LARGE SCALE GENOMIC DNA]</scope>
    <source>
        <strain evidence="1 2">NBRC 107762</strain>
    </source>
</reference>
<dbReference type="Gene3D" id="3.30.1050.10">
    <property type="entry name" value="SCP2 sterol-binding domain"/>
    <property type="match status" value="1"/>
</dbReference>
<proteinExistence type="predicted"/>
<dbReference type="RefSeq" id="WP_017434959.1">
    <property type="nucleotide sequence ID" value="NZ_BAWO01000011.1"/>
</dbReference>
<evidence type="ECO:0000313" key="2">
    <source>
        <dbReference type="Proteomes" id="UP000023561"/>
    </source>
</evidence>
<organism evidence="1 2">
    <name type="scientific">Parageobacillus caldoxylosilyticus NBRC 107762</name>
    <dbReference type="NCBI Taxonomy" id="1220594"/>
    <lineage>
        <taxon>Bacteria</taxon>
        <taxon>Bacillati</taxon>
        <taxon>Bacillota</taxon>
        <taxon>Bacilli</taxon>
        <taxon>Bacillales</taxon>
        <taxon>Anoxybacillaceae</taxon>
        <taxon>Saccharococcus</taxon>
    </lineage>
</organism>
<name>A0A023DDG0_9BACL</name>